<evidence type="ECO:0000256" key="12">
    <source>
        <dbReference type="ARBA" id="ARBA00042730"/>
    </source>
</evidence>
<sequence>MPFLHLYTTLPAHRVPQDFSQKTGVLLSQLLGKPAEIINIHVITEQNIYQGTDPDRLKPNGYAVIRSVGTGSPDDIKRTIAELTAHVKQTLGIDEKQFFVFIIDVDPNLVGKHGKVLADLLICPSKGY</sequence>
<gene>
    <name evidence="13" type="ORF">OSB1V03_LOCUS15174</name>
</gene>
<keyword evidence="3" id="KW-0202">Cytokine</keyword>
<dbReference type="SUPFAM" id="SSF55331">
    <property type="entry name" value="Tautomerase/MIF"/>
    <property type="match status" value="1"/>
</dbReference>
<dbReference type="InterPro" id="IPR001398">
    <property type="entry name" value="Macrophage_inhib_fac"/>
</dbReference>
<accession>A0A7R9Q757</accession>
<evidence type="ECO:0000313" key="14">
    <source>
        <dbReference type="Proteomes" id="UP000759131"/>
    </source>
</evidence>
<dbReference type="AlphaFoldDB" id="A0A7R9Q757"/>
<keyword evidence="4" id="KW-0964">Secreted</keyword>
<dbReference type="GO" id="GO:0050178">
    <property type="term" value="F:phenylpyruvate tautomerase activity"/>
    <property type="evidence" value="ECO:0007669"/>
    <property type="project" value="UniProtKB-EC"/>
</dbReference>
<evidence type="ECO:0000256" key="8">
    <source>
        <dbReference type="ARBA" id="ARBA00038932"/>
    </source>
</evidence>
<dbReference type="PANTHER" id="PTHR11954">
    <property type="entry name" value="D-DOPACHROME DECARBOXYLASE"/>
    <property type="match status" value="1"/>
</dbReference>
<keyword evidence="14" id="KW-1185">Reference proteome</keyword>
<evidence type="ECO:0000256" key="3">
    <source>
        <dbReference type="ARBA" id="ARBA00022514"/>
    </source>
</evidence>
<dbReference type="EMBL" id="CAJPIZ010015307">
    <property type="protein sequence ID" value="CAG2115210.1"/>
    <property type="molecule type" value="Genomic_DNA"/>
</dbReference>
<dbReference type="EMBL" id="OC869882">
    <property type="protein sequence ID" value="CAD7634780.1"/>
    <property type="molecule type" value="Genomic_DNA"/>
</dbReference>
<evidence type="ECO:0000256" key="1">
    <source>
        <dbReference type="ARBA" id="ARBA00004613"/>
    </source>
</evidence>
<dbReference type="PANTHER" id="PTHR11954:SF6">
    <property type="entry name" value="MACROPHAGE MIGRATION INHIBITORY FACTOR"/>
    <property type="match status" value="1"/>
</dbReference>
<protein>
    <recommendedName>
        <fullName evidence="12">L-dopachrome isomerase</fullName>
        <ecNumber evidence="9">5.3.2.1</ecNumber>
        <ecNumber evidence="8">5.3.3.12</ecNumber>
    </recommendedName>
    <alternativeName>
        <fullName evidence="10">L-dopachrome tautomerase</fullName>
    </alternativeName>
    <alternativeName>
        <fullName evidence="11">Phenylpyruvate tautomerase</fullName>
    </alternativeName>
</protein>
<reference evidence="13" key="1">
    <citation type="submission" date="2020-11" db="EMBL/GenBank/DDBJ databases">
        <authorList>
            <person name="Tran Van P."/>
        </authorList>
    </citation>
    <scope>NUCLEOTIDE SEQUENCE</scope>
</reference>
<evidence type="ECO:0000313" key="13">
    <source>
        <dbReference type="EMBL" id="CAD7634780.1"/>
    </source>
</evidence>
<evidence type="ECO:0000256" key="5">
    <source>
        <dbReference type="ARBA" id="ARBA00023235"/>
    </source>
</evidence>
<comment type="catalytic activity">
    <reaction evidence="6">
        <text>3-phenylpyruvate = enol-phenylpyruvate</text>
        <dbReference type="Rhea" id="RHEA:17097"/>
        <dbReference type="ChEBI" id="CHEBI:16815"/>
        <dbReference type="ChEBI" id="CHEBI:18005"/>
        <dbReference type="EC" id="5.3.2.1"/>
    </reaction>
</comment>
<name>A0A7R9Q757_9ACAR</name>
<evidence type="ECO:0000256" key="6">
    <source>
        <dbReference type="ARBA" id="ARBA00036735"/>
    </source>
</evidence>
<dbReference type="GO" id="GO:0004167">
    <property type="term" value="F:dopachrome isomerase activity"/>
    <property type="evidence" value="ECO:0007669"/>
    <property type="project" value="UniProtKB-EC"/>
</dbReference>
<dbReference type="GO" id="GO:0005125">
    <property type="term" value="F:cytokine activity"/>
    <property type="evidence" value="ECO:0007669"/>
    <property type="project" value="UniProtKB-KW"/>
</dbReference>
<evidence type="ECO:0000256" key="4">
    <source>
        <dbReference type="ARBA" id="ARBA00022525"/>
    </source>
</evidence>
<dbReference type="Pfam" id="PF01187">
    <property type="entry name" value="MIF"/>
    <property type="match status" value="1"/>
</dbReference>
<dbReference type="OrthoDB" id="6495239at2759"/>
<organism evidence="13">
    <name type="scientific">Medioppia subpectinata</name>
    <dbReference type="NCBI Taxonomy" id="1979941"/>
    <lineage>
        <taxon>Eukaryota</taxon>
        <taxon>Metazoa</taxon>
        <taxon>Ecdysozoa</taxon>
        <taxon>Arthropoda</taxon>
        <taxon>Chelicerata</taxon>
        <taxon>Arachnida</taxon>
        <taxon>Acari</taxon>
        <taxon>Acariformes</taxon>
        <taxon>Sarcoptiformes</taxon>
        <taxon>Oribatida</taxon>
        <taxon>Brachypylina</taxon>
        <taxon>Oppioidea</taxon>
        <taxon>Oppiidae</taxon>
        <taxon>Medioppia</taxon>
    </lineage>
</organism>
<proteinExistence type="inferred from homology"/>
<keyword evidence="5" id="KW-0413">Isomerase</keyword>
<dbReference type="EC" id="5.3.3.12" evidence="8"/>
<evidence type="ECO:0000256" key="11">
    <source>
        <dbReference type="ARBA" id="ARBA00041912"/>
    </source>
</evidence>
<comment type="similarity">
    <text evidence="2">Belongs to the MIF family.</text>
</comment>
<dbReference type="GO" id="GO:0005615">
    <property type="term" value="C:extracellular space"/>
    <property type="evidence" value="ECO:0007669"/>
    <property type="project" value="UniProtKB-KW"/>
</dbReference>
<dbReference type="Proteomes" id="UP000759131">
    <property type="component" value="Unassembled WGS sequence"/>
</dbReference>
<evidence type="ECO:0000256" key="2">
    <source>
        <dbReference type="ARBA" id="ARBA00005851"/>
    </source>
</evidence>
<comment type="subcellular location">
    <subcellularLocation>
        <location evidence="1">Secreted</location>
    </subcellularLocation>
</comment>
<dbReference type="Gene3D" id="3.30.429.10">
    <property type="entry name" value="Macrophage Migration Inhibitory Factor"/>
    <property type="match status" value="1"/>
</dbReference>
<dbReference type="InterPro" id="IPR014347">
    <property type="entry name" value="Tautomerase/MIF_sf"/>
</dbReference>
<dbReference type="EC" id="5.3.2.1" evidence="9"/>
<evidence type="ECO:0000256" key="7">
    <source>
        <dbReference type="ARBA" id="ARBA00036823"/>
    </source>
</evidence>
<evidence type="ECO:0000256" key="9">
    <source>
        <dbReference type="ARBA" id="ARBA00039086"/>
    </source>
</evidence>
<comment type="catalytic activity">
    <reaction evidence="7">
        <text>L-dopachrome = 5,6-dihydroxyindole-2-carboxylate</text>
        <dbReference type="Rhea" id="RHEA:13041"/>
        <dbReference type="ChEBI" id="CHEBI:16875"/>
        <dbReference type="ChEBI" id="CHEBI:57509"/>
        <dbReference type="EC" id="5.3.3.12"/>
    </reaction>
</comment>
<evidence type="ECO:0000256" key="10">
    <source>
        <dbReference type="ARBA" id="ARBA00041631"/>
    </source>
</evidence>